<keyword evidence="7" id="KW-1185">Reference proteome</keyword>
<comment type="caution">
    <text evidence="6">The sequence shown here is derived from an EMBL/GenBank/DDBJ whole genome shotgun (WGS) entry which is preliminary data.</text>
</comment>
<dbReference type="PANTHER" id="PTHR46233:SF3">
    <property type="entry name" value="HYDROXYACYLGLUTATHIONE HYDROLASE GLOC"/>
    <property type="match status" value="1"/>
</dbReference>
<evidence type="ECO:0000256" key="4">
    <source>
        <dbReference type="ARBA" id="ARBA00022833"/>
    </source>
</evidence>
<dbReference type="Pfam" id="PF00753">
    <property type="entry name" value="Lactamase_B"/>
    <property type="match status" value="1"/>
</dbReference>
<sequence>MIFHQAFTLNPFQENTYIIWDSQGIGIIVDPGCYTYEERQTLKAFIEEKGIRLTHILNTHAHIDHVLGVEYFRQEFKIPFYLHPKDEPLLKDAANRAQVYGFPHYQPSEVDVWYEDNQVLNIGEMEIKILFVPGHAPGHVALFFEKEGLLFDGDVLFRRSVGRTDFPLCNHADLVHSIQTQLYTLPDSTIVYPGHGGSTTIGEEKVSNPYVKA</sequence>
<evidence type="ECO:0000256" key="1">
    <source>
        <dbReference type="ARBA" id="ARBA00001947"/>
    </source>
</evidence>
<feature type="domain" description="Metallo-beta-lactamase" evidence="5">
    <location>
        <begin position="13"/>
        <end position="195"/>
    </location>
</feature>
<dbReference type="InterPro" id="IPR001279">
    <property type="entry name" value="Metallo-B-lactamas"/>
</dbReference>
<gene>
    <name evidence="6" type="ORF">SKC35_02330</name>
</gene>
<organism evidence="6 7">
    <name type="scientific">Aquirufa originis</name>
    <dbReference type="NCBI Taxonomy" id="3096514"/>
    <lineage>
        <taxon>Bacteria</taxon>
        <taxon>Pseudomonadati</taxon>
        <taxon>Bacteroidota</taxon>
        <taxon>Cytophagia</taxon>
        <taxon>Cytophagales</taxon>
        <taxon>Flectobacillaceae</taxon>
        <taxon>Aquirufa</taxon>
    </lineage>
</organism>
<dbReference type="InterPro" id="IPR036866">
    <property type="entry name" value="RibonucZ/Hydroxyglut_hydro"/>
</dbReference>
<keyword evidence="2" id="KW-0479">Metal-binding</keyword>
<evidence type="ECO:0000256" key="3">
    <source>
        <dbReference type="ARBA" id="ARBA00022801"/>
    </source>
</evidence>
<evidence type="ECO:0000313" key="7">
    <source>
        <dbReference type="Proteomes" id="UP001598112"/>
    </source>
</evidence>
<dbReference type="PANTHER" id="PTHR46233">
    <property type="entry name" value="HYDROXYACYLGLUTATHIONE HYDROLASE GLOC"/>
    <property type="match status" value="1"/>
</dbReference>
<comment type="cofactor">
    <cofactor evidence="1">
        <name>Zn(2+)</name>
        <dbReference type="ChEBI" id="CHEBI:29105"/>
    </cofactor>
</comment>
<evidence type="ECO:0000313" key="6">
    <source>
        <dbReference type="EMBL" id="MFD3292515.1"/>
    </source>
</evidence>
<accession>A0ABW6D392</accession>
<proteinExistence type="predicted"/>
<dbReference type="Proteomes" id="UP001598112">
    <property type="component" value="Unassembled WGS sequence"/>
</dbReference>
<keyword evidence="4" id="KW-0862">Zinc</keyword>
<dbReference type="SUPFAM" id="SSF56281">
    <property type="entry name" value="Metallo-hydrolase/oxidoreductase"/>
    <property type="match status" value="1"/>
</dbReference>
<reference evidence="6 7" key="1">
    <citation type="submission" date="2024-03" db="EMBL/GenBank/DDBJ databases">
        <title>Aquirufa genome sequencing.</title>
        <authorList>
            <person name="Pitt A."/>
            <person name="Hahn M.W."/>
        </authorList>
    </citation>
    <scope>NUCLEOTIDE SEQUENCE [LARGE SCALE GENOMIC DNA]</scope>
    <source>
        <strain evidence="6 7">KTFRIE-69F</strain>
    </source>
</reference>
<protein>
    <submittedName>
        <fullName evidence="6">MBL fold metallo-hydrolase</fullName>
    </submittedName>
</protein>
<evidence type="ECO:0000256" key="2">
    <source>
        <dbReference type="ARBA" id="ARBA00022723"/>
    </source>
</evidence>
<dbReference type="SMART" id="SM00849">
    <property type="entry name" value="Lactamase_B"/>
    <property type="match status" value="1"/>
</dbReference>
<dbReference type="RefSeq" id="WP_377977882.1">
    <property type="nucleotide sequence ID" value="NZ_JBBKXY010000001.1"/>
</dbReference>
<dbReference type="Gene3D" id="3.60.15.10">
    <property type="entry name" value="Ribonuclease Z/Hydroxyacylglutathione hydrolase-like"/>
    <property type="match status" value="1"/>
</dbReference>
<dbReference type="CDD" id="cd06262">
    <property type="entry name" value="metallo-hydrolase-like_MBL-fold"/>
    <property type="match status" value="1"/>
</dbReference>
<name>A0ABW6D392_9BACT</name>
<dbReference type="EMBL" id="JBBKXY010000001">
    <property type="protein sequence ID" value="MFD3292515.1"/>
    <property type="molecule type" value="Genomic_DNA"/>
</dbReference>
<evidence type="ECO:0000259" key="5">
    <source>
        <dbReference type="SMART" id="SM00849"/>
    </source>
</evidence>
<keyword evidence="3" id="KW-0378">Hydrolase</keyword>
<dbReference type="InterPro" id="IPR051453">
    <property type="entry name" value="MBL_Glyoxalase_II"/>
</dbReference>